<accession>A0A1F7FK71</accession>
<sequence length="178" mass="19211">MEHKVLIAGFGGQGVIVTGTLLAHAAMYAGKNTTFYPAYGIAMRGGMANCTVVVSDEEIGSPVVAHPTVLIVMNTESLDYFLPRVEEGTIVVVNASLVNKEADRNDVRPVYVRANDIANEYGDSRMANMAMLGGMIKATGMLPLESVHETMKKILTGKLAHMLKPNQEVLRKGFDSVK</sequence>
<proteinExistence type="predicted"/>
<dbReference type="SUPFAM" id="SSF53323">
    <property type="entry name" value="Pyruvate-ferredoxin oxidoreductase, PFOR, domain III"/>
    <property type="match status" value="1"/>
</dbReference>
<name>A0A1F7FK71_UNCRA</name>
<dbReference type="NCBIfam" id="TIGR02175">
    <property type="entry name" value="PorC_KorC"/>
    <property type="match status" value="1"/>
</dbReference>
<dbReference type="Gene3D" id="3.40.920.10">
    <property type="entry name" value="Pyruvate-ferredoxin oxidoreductase, PFOR, domain III"/>
    <property type="match status" value="1"/>
</dbReference>
<dbReference type="InterPro" id="IPR052554">
    <property type="entry name" value="2-oxoglutarate_synth_KorC"/>
</dbReference>
<evidence type="ECO:0000259" key="2">
    <source>
        <dbReference type="Pfam" id="PF01558"/>
    </source>
</evidence>
<dbReference type="PANTHER" id="PTHR42730:SF1">
    <property type="entry name" value="2-OXOGLUTARATE SYNTHASE SUBUNIT KORC"/>
    <property type="match status" value="1"/>
</dbReference>
<dbReference type="Proteomes" id="UP000179243">
    <property type="component" value="Unassembled WGS sequence"/>
</dbReference>
<dbReference type="AlphaFoldDB" id="A0A1F7FK71"/>
<evidence type="ECO:0000313" key="3">
    <source>
        <dbReference type="EMBL" id="OGK07124.1"/>
    </source>
</evidence>
<dbReference type="InterPro" id="IPR002869">
    <property type="entry name" value="Pyrv_flavodox_OxRed_cen"/>
</dbReference>
<gene>
    <name evidence="3" type="ORF">A2519_09185</name>
</gene>
<protein>
    <submittedName>
        <fullName evidence="3">2-oxoacid:ferredoxin oxidoreductase subunit gamma</fullName>
    </submittedName>
</protein>
<keyword evidence="1" id="KW-0560">Oxidoreductase</keyword>
<dbReference type="EMBL" id="MFYX01000013">
    <property type="protein sequence ID" value="OGK07124.1"/>
    <property type="molecule type" value="Genomic_DNA"/>
</dbReference>
<dbReference type="PANTHER" id="PTHR42730">
    <property type="entry name" value="2-OXOGLUTARATE SYNTHASE SUBUNIT KORC"/>
    <property type="match status" value="1"/>
</dbReference>
<dbReference type="InterPro" id="IPR011894">
    <property type="entry name" value="PorC_KorC"/>
</dbReference>
<dbReference type="InterPro" id="IPR019752">
    <property type="entry name" value="Pyrv/ketoisovalerate_OxRed_cat"/>
</dbReference>
<organism evidence="3 4">
    <name type="scientific">Candidatus Raymondbacteria bacterium RIFOXYD12_FULL_49_13</name>
    <dbReference type="NCBI Taxonomy" id="1817890"/>
    <lineage>
        <taxon>Bacteria</taxon>
        <taxon>Raymondiibacteriota</taxon>
    </lineage>
</organism>
<reference evidence="3 4" key="1">
    <citation type="journal article" date="2016" name="Nat. Commun.">
        <title>Thousands of microbial genomes shed light on interconnected biogeochemical processes in an aquifer system.</title>
        <authorList>
            <person name="Anantharaman K."/>
            <person name="Brown C.T."/>
            <person name="Hug L.A."/>
            <person name="Sharon I."/>
            <person name="Castelle C.J."/>
            <person name="Probst A.J."/>
            <person name="Thomas B.C."/>
            <person name="Singh A."/>
            <person name="Wilkins M.J."/>
            <person name="Karaoz U."/>
            <person name="Brodie E.L."/>
            <person name="Williams K.H."/>
            <person name="Hubbard S.S."/>
            <person name="Banfield J.F."/>
        </authorList>
    </citation>
    <scope>NUCLEOTIDE SEQUENCE [LARGE SCALE GENOMIC DNA]</scope>
</reference>
<comment type="caution">
    <text evidence="3">The sequence shown here is derived from an EMBL/GenBank/DDBJ whole genome shotgun (WGS) entry which is preliminary data.</text>
</comment>
<evidence type="ECO:0000256" key="1">
    <source>
        <dbReference type="ARBA" id="ARBA00023002"/>
    </source>
</evidence>
<feature type="domain" description="Pyruvate/ketoisovalerate oxidoreductase catalytic" evidence="2">
    <location>
        <begin position="11"/>
        <end position="175"/>
    </location>
</feature>
<evidence type="ECO:0000313" key="4">
    <source>
        <dbReference type="Proteomes" id="UP000179243"/>
    </source>
</evidence>
<dbReference type="GO" id="GO:0016625">
    <property type="term" value="F:oxidoreductase activity, acting on the aldehyde or oxo group of donors, iron-sulfur protein as acceptor"/>
    <property type="evidence" value="ECO:0007669"/>
    <property type="project" value="InterPro"/>
</dbReference>
<dbReference type="Pfam" id="PF01558">
    <property type="entry name" value="POR"/>
    <property type="match status" value="1"/>
</dbReference>